<gene>
    <name evidence="2" type="ORF">DTER00134_LOCUS22307</name>
</gene>
<feature type="domain" description="Allophanate hydrolase C-terminal" evidence="1">
    <location>
        <begin position="43"/>
        <end position="164"/>
    </location>
</feature>
<reference evidence="2" key="1">
    <citation type="submission" date="2021-01" db="EMBL/GenBank/DDBJ databases">
        <authorList>
            <person name="Corre E."/>
            <person name="Pelletier E."/>
            <person name="Niang G."/>
            <person name="Scheremetjew M."/>
            <person name="Finn R."/>
            <person name="Kale V."/>
            <person name="Holt S."/>
            <person name="Cochrane G."/>
            <person name="Meng A."/>
            <person name="Brown T."/>
            <person name="Cohen L."/>
        </authorList>
    </citation>
    <scope>NUCLEOTIDE SEQUENCE</scope>
    <source>
        <strain evidence="2">CCMP1320</strain>
    </source>
</reference>
<dbReference type="Pfam" id="PF21986">
    <property type="entry name" value="AH_C"/>
    <property type="match status" value="1"/>
</dbReference>
<protein>
    <recommendedName>
        <fullName evidence="1">Allophanate hydrolase C-terminal domain-containing protein</fullName>
    </recommendedName>
</protein>
<sequence>MMALRPVVSKILLTQCRTRKCCFRTIVGRAMEEADVHPSQGSMDLVVVGAHMTGLPLNHQLTDLHASFVKACKTAPVYRMYSLGPRPALIRQHEKDAGVAFAVEVWSMPLNKVGAFLLNGVKPPLCIGDVLLEDGTEVKGFLGEAYAVQGAEDVSAYGGWRAYVSSRS</sequence>
<organism evidence="2">
    <name type="scientific">Dunaliella tertiolecta</name>
    <name type="common">Green alga</name>
    <dbReference type="NCBI Taxonomy" id="3047"/>
    <lineage>
        <taxon>Eukaryota</taxon>
        <taxon>Viridiplantae</taxon>
        <taxon>Chlorophyta</taxon>
        <taxon>core chlorophytes</taxon>
        <taxon>Chlorophyceae</taxon>
        <taxon>CS clade</taxon>
        <taxon>Chlamydomonadales</taxon>
        <taxon>Dunaliellaceae</taxon>
        <taxon>Dunaliella</taxon>
    </lineage>
</organism>
<accession>A0A7S3RA05</accession>
<dbReference type="InterPro" id="IPR053844">
    <property type="entry name" value="AH_C"/>
</dbReference>
<evidence type="ECO:0000313" key="2">
    <source>
        <dbReference type="EMBL" id="CAE0507231.1"/>
    </source>
</evidence>
<dbReference type="AlphaFoldDB" id="A0A7S3RA05"/>
<dbReference type="EMBL" id="HBIP01036833">
    <property type="protein sequence ID" value="CAE0507231.1"/>
    <property type="molecule type" value="Transcribed_RNA"/>
</dbReference>
<evidence type="ECO:0000259" key="1">
    <source>
        <dbReference type="Pfam" id="PF21986"/>
    </source>
</evidence>
<name>A0A7S3RA05_DUNTE</name>
<proteinExistence type="predicted"/>
<dbReference type="Gene3D" id="3.10.490.10">
    <property type="entry name" value="Gamma-glutamyl cyclotransferase-like"/>
    <property type="match status" value="1"/>
</dbReference>